<gene>
    <name evidence="3" type="ORF">ACFSC2_23595</name>
</gene>
<dbReference type="SUPFAM" id="SSF54197">
    <property type="entry name" value="HIT-like"/>
    <property type="match status" value="1"/>
</dbReference>
<dbReference type="GO" id="GO:0008168">
    <property type="term" value="F:methyltransferase activity"/>
    <property type="evidence" value="ECO:0007669"/>
    <property type="project" value="UniProtKB-KW"/>
</dbReference>
<dbReference type="PANTHER" id="PTHR46648">
    <property type="entry name" value="HIT FAMILY PROTEIN 1"/>
    <property type="match status" value="1"/>
</dbReference>
<dbReference type="Proteomes" id="UP001597138">
    <property type="component" value="Unassembled WGS sequence"/>
</dbReference>
<proteinExistence type="predicted"/>
<evidence type="ECO:0000256" key="1">
    <source>
        <dbReference type="PROSITE-ProRule" id="PRU00464"/>
    </source>
</evidence>
<evidence type="ECO:0000259" key="2">
    <source>
        <dbReference type="PROSITE" id="PS51084"/>
    </source>
</evidence>
<reference evidence="4" key="1">
    <citation type="journal article" date="2019" name="Int. J. Syst. Evol. Microbiol.">
        <title>The Global Catalogue of Microorganisms (GCM) 10K type strain sequencing project: providing services to taxonomists for standard genome sequencing and annotation.</title>
        <authorList>
            <consortium name="The Broad Institute Genomics Platform"/>
            <consortium name="The Broad Institute Genome Sequencing Center for Infectious Disease"/>
            <person name="Wu L."/>
            <person name="Ma J."/>
        </authorList>
    </citation>
    <scope>NUCLEOTIDE SEQUENCE [LARGE SCALE GENOMIC DNA]</scope>
    <source>
        <strain evidence="4">CCUG 70865</strain>
    </source>
</reference>
<keyword evidence="3" id="KW-0489">Methyltransferase</keyword>
<dbReference type="PROSITE" id="PS51084">
    <property type="entry name" value="HIT_2"/>
    <property type="match status" value="1"/>
</dbReference>
<comment type="caution">
    <text evidence="3">The sequence shown here is derived from an EMBL/GenBank/DDBJ whole genome shotgun (WGS) entry which is preliminary data.</text>
</comment>
<dbReference type="PANTHER" id="PTHR46648:SF1">
    <property type="entry name" value="ADENOSINE 5'-MONOPHOSPHORAMIDASE HNT1"/>
    <property type="match status" value="1"/>
</dbReference>
<feature type="short sequence motif" description="Histidine triad motif" evidence="1">
    <location>
        <begin position="100"/>
        <end position="104"/>
    </location>
</feature>
<dbReference type="InterPro" id="IPR001310">
    <property type="entry name" value="Histidine_triad_HIT"/>
</dbReference>
<dbReference type="RefSeq" id="WP_379813554.1">
    <property type="nucleotide sequence ID" value="NZ_JBHUDZ010000018.1"/>
</dbReference>
<keyword evidence="3" id="KW-0808">Transferase</keyword>
<dbReference type="EC" id="2.1.1.-" evidence="3"/>
<dbReference type="Pfam" id="PF01230">
    <property type="entry name" value="HIT"/>
    <property type="match status" value="1"/>
</dbReference>
<dbReference type="InterPro" id="IPR036265">
    <property type="entry name" value="HIT-like_sf"/>
</dbReference>
<dbReference type="InterPro" id="IPR011146">
    <property type="entry name" value="HIT-like"/>
</dbReference>
<keyword evidence="4" id="KW-1185">Reference proteome</keyword>
<dbReference type="GO" id="GO:0032259">
    <property type="term" value="P:methylation"/>
    <property type="evidence" value="ECO:0007669"/>
    <property type="project" value="UniProtKB-KW"/>
</dbReference>
<dbReference type="EMBL" id="JBHUDZ010000018">
    <property type="protein sequence ID" value="MFD1605741.1"/>
    <property type="molecule type" value="Genomic_DNA"/>
</dbReference>
<organism evidence="3 4">
    <name type="scientific">Flavobacterium artemisiae</name>
    <dbReference type="NCBI Taxonomy" id="2126556"/>
    <lineage>
        <taxon>Bacteria</taxon>
        <taxon>Pseudomonadati</taxon>
        <taxon>Bacteroidota</taxon>
        <taxon>Flavobacteriia</taxon>
        <taxon>Flavobacteriales</taxon>
        <taxon>Flavobacteriaceae</taxon>
        <taxon>Flavobacterium</taxon>
    </lineage>
</organism>
<name>A0ABW4HJS9_9FLAO</name>
<evidence type="ECO:0000313" key="3">
    <source>
        <dbReference type="EMBL" id="MFD1605741.1"/>
    </source>
</evidence>
<sequence length="161" mass="18947">MEECRFCKIIEGDRENEEIIFEDDLFIIVADKYRQTSIGSICLLIPKKHYKNILELSDDHSKRLIPILKNINYAMQKAYNCKAIRIWTAVNKEAGQSIFHCHIHVVPCNSLKDRIIASFPGIYDLKRRILRFGNNQINSKKNFELADKLRLEMIKQHHNAY</sequence>
<dbReference type="Gene3D" id="3.30.428.10">
    <property type="entry name" value="HIT-like"/>
    <property type="match status" value="1"/>
</dbReference>
<feature type="domain" description="HIT" evidence="2">
    <location>
        <begin position="5"/>
        <end position="116"/>
    </location>
</feature>
<evidence type="ECO:0000313" key="4">
    <source>
        <dbReference type="Proteomes" id="UP001597138"/>
    </source>
</evidence>
<protein>
    <submittedName>
        <fullName evidence="3">HIT family protein</fullName>
        <ecNumber evidence="3">2.1.1.-</ecNumber>
    </submittedName>
</protein>
<accession>A0ABW4HJS9</accession>